<organism evidence="1 2">
    <name type="scientific">Vermiconidia calcicola</name>
    <dbReference type="NCBI Taxonomy" id="1690605"/>
    <lineage>
        <taxon>Eukaryota</taxon>
        <taxon>Fungi</taxon>
        <taxon>Dikarya</taxon>
        <taxon>Ascomycota</taxon>
        <taxon>Pezizomycotina</taxon>
        <taxon>Dothideomycetes</taxon>
        <taxon>Dothideomycetidae</taxon>
        <taxon>Mycosphaerellales</taxon>
        <taxon>Extremaceae</taxon>
        <taxon>Vermiconidia</taxon>
    </lineage>
</organism>
<accession>A0ACC3N9X5</accession>
<comment type="caution">
    <text evidence="1">The sequence shown here is derived from an EMBL/GenBank/DDBJ whole genome shotgun (WGS) entry which is preliminary data.</text>
</comment>
<dbReference type="EMBL" id="JAUTXU010000066">
    <property type="protein sequence ID" value="KAK3712918.1"/>
    <property type="molecule type" value="Genomic_DNA"/>
</dbReference>
<gene>
    <name evidence="1" type="ORF">LTR37_008803</name>
</gene>
<dbReference type="Proteomes" id="UP001281147">
    <property type="component" value="Unassembled WGS sequence"/>
</dbReference>
<protein>
    <submittedName>
        <fullName evidence="1">Uncharacterized protein</fullName>
    </submittedName>
</protein>
<keyword evidence="2" id="KW-1185">Reference proteome</keyword>
<evidence type="ECO:0000313" key="2">
    <source>
        <dbReference type="Proteomes" id="UP001281147"/>
    </source>
</evidence>
<reference evidence="1" key="1">
    <citation type="submission" date="2023-07" db="EMBL/GenBank/DDBJ databases">
        <title>Black Yeasts Isolated from many extreme environments.</title>
        <authorList>
            <person name="Coleine C."/>
            <person name="Stajich J.E."/>
            <person name="Selbmann L."/>
        </authorList>
    </citation>
    <scope>NUCLEOTIDE SEQUENCE</scope>
    <source>
        <strain evidence="1">CCFEE 5714</strain>
    </source>
</reference>
<proteinExistence type="predicted"/>
<evidence type="ECO:0000313" key="1">
    <source>
        <dbReference type="EMBL" id="KAK3712918.1"/>
    </source>
</evidence>
<sequence length="382" mass="43267">MASKDSHLYQARAHNLTNGKEISSSTTLSFTSQLSSLISNSSTTSSRTKGSASSRLKPRKDDIFSKPNRNTAKRAKRDSEDSPHFEQKHTANGEGLDSGIWERSKRKMEEKARLYAAMKRGDVEDADEKYAVDFDQKCLDAHVDDKEDESSDDVDSDEESRETVEYKDEFGRTRTGTRAEASRAQRMQRSKADLASDRFTARPSAPANVIRGDHIQHQAFDPDEPVAAQMDELARKRDKSLTPPPEEHFDASKEVRSKGTGFFQFSGDTEERKRQMEGLEAERVETERRRKERQEKMEERKRQVEERRREIKVKQAERKADEFLAELSVELSNKPTKTGTEVTGTEVTGTEVTGTEVTGTEVTGTEATDKLEEAMEREEQDG</sequence>
<name>A0ACC3N9X5_9PEZI</name>